<evidence type="ECO:0000313" key="1">
    <source>
        <dbReference type="EMBL" id="KAG6742706.1"/>
    </source>
</evidence>
<evidence type="ECO:0000313" key="2">
    <source>
        <dbReference type="Proteomes" id="UP000886885"/>
    </source>
</evidence>
<gene>
    <name evidence="1" type="ORF">POTOM_053629</name>
</gene>
<dbReference type="EMBL" id="JAAWWB010000033">
    <property type="protein sequence ID" value="KAG6742706.1"/>
    <property type="molecule type" value="Genomic_DNA"/>
</dbReference>
<protein>
    <submittedName>
        <fullName evidence="1">Uncharacterized protein</fullName>
    </submittedName>
</protein>
<reference evidence="1" key="1">
    <citation type="journal article" date="2020" name="bioRxiv">
        <title>Hybrid origin of Populus tomentosa Carr. identified through genome sequencing and phylogenomic analysis.</title>
        <authorList>
            <person name="An X."/>
            <person name="Gao K."/>
            <person name="Chen Z."/>
            <person name="Li J."/>
            <person name="Yang X."/>
            <person name="Yang X."/>
            <person name="Zhou J."/>
            <person name="Guo T."/>
            <person name="Zhao T."/>
            <person name="Huang S."/>
            <person name="Miao D."/>
            <person name="Khan W.U."/>
            <person name="Rao P."/>
            <person name="Ye M."/>
            <person name="Lei B."/>
            <person name="Liao W."/>
            <person name="Wang J."/>
            <person name="Ji L."/>
            <person name="Li Y."/>
            <person name="Guo B."/>
            <person name="Mustafa N.S."/>
            <person name="Li S."/>
            <person name="Yun Q."/>
            <person name="Keller S.R."/>
            <person name="Mao J."/>
            <person name="Zhang R."/>
            <person name="Strauss S.H."/>
        </authorList>
    </citation>
    <scope>NUCLEOTIDE SEQUENCE</scope>
    <source>
        <strain evidence="1">GM15</strain>
        <tissue evidence="1">Leaf</tissue>
    </source>
</reference>
<proteinExistence type="predicted"/>
<sequence>MSISPSCCLRAESIVIKPSNSSVKICCCRIHKLLAMQNVTKNSVPAVMDSSVTLLGCSCLLSSLKLYFFVFMCRHFCSSEDEFLYRFFYRTAIFSSRVTPRIWLVSTSGLDCSLYFSWIVRALRRTSSHARSEYRPQDLQLIFSKRNNQSSWVPTSSQAII</sequence>
<keyword evidence="2" id="KW-1185">Reference proteome</keyword>
<dbReference type="Proteomes" id="UP000886885">
    <property type="component" value="Chromosome 17A"/>
</dbReference>
<organism evidence="1 2">
    <name type="scientific">Populus tomentosa</name>
    <name type="common">Chinese white poplar</name>
    <dbReference type="NCBI Taxonomy" id="118781"/>
    <lineage>
        <taxon>Eukaryota</taxon>
        <taxon>Viridiplantae</taxon>
        <taxon>Streptophyta</taxon>
        <taxon>Embryophyta</taxon>
        <taxon>Tracheophyta</taxon>
        <taxon>Spermatophyta</taxon>
        <taxon>Magnoliopsida</taxon>
        <taxon>eudicotyledons</taxon>
        <taxon>Gunneridae</taxon>
        <taxon>Pentapetalae</taxon>
        <taxon>rosids</taxon>
        <taxon>fabids</taxon>
        <taxon>Malpighiales</taxon>
        <taxon>Salicaceae</taxon>
        <taxon>Saliceae</taxon>
        <taxon>Populus</taxon>
    </lineage>
</organism>
<name>A0A8X7Y1K3_POPTO</name>
<comment type="caution">
    <text evidence="1">The sequence shown here is derived from an EMBL/GenBank/DDBJ whole genome shotgun (WGS) entry which is preliminary data.</text>
</comment>
<dbReference type="AlphaFoldDB" id="A0A8X7Y1K3"/>
<accession>A0A8X7Y1K3</accession>